<dbReference type="SFLD" id="SFLDG01140">
    <property type="entry name" value="C2.B:_Phosphomannomutase_and_P"/>
    <property type="match status" value="1"/>
</dbReference>
<dbReference type="AlphaFoldDB" id="A0A1G6IH40"/>
<name>A0A1G6IH40_9BACI</name>
<dbReference type="GO" id="GO:0016791">
    <property type="term" value="F:phosphatase activity"/>
    <property type="evidence" value="ECO:0007669"/>
    <property type="project" value="TreeGrafter"/>
</dbReference>
<dbReference type="GO" id="GO:0000287">
    <property type="term" value="F:magnesium ion binding"/>
    <property type="evidence" value="ECO:0007669"/>
    <property type="project" value="TreeGrafter"/>
</dbReference>
<keyword evidence="2" id="KW-1185">Reference proteome</keyword>
<dbReference type="InterPro" id="IPR023214">
    <property type="entry name" value="HAD_sf"/>
</dbReference>
<dbReference type="Pfam" id="PF08282">
    <property type="entry name" value="Hydrolase_3"/>
    <property type="match status" value="1"/>
</dbReference>
<dbReference type="PANTHER" id="PTHR10000:SF8">
    <property type="entry name" value="HAD SUPERFAMILY HYDROLASE-LIKE, TYPE 3"/>
    <property type="match status" value="1"/>
</dbReference>
<gene>
    <name evidence="1" type="ORF">SAMN05421734_10412</name>
</gene>
<protein>
    <recommendedName>
        <fullName evidence="3">Cof subfamily of IIB subfamily of haloacid dehalogenase superfamily/HAD-superfamily hydrolase, subfamily IIB</fullName>
    </recommendedName>
</protein>
<dbReference type="SFLD" id="SFLDS00003">
    <property type="entry name" value="Haloacid_Dehalogenase"/>
    <property type="match status" value="1"/>
</dbReference>
<organism evidence="1 2">
    <name type="scientific">Pelagirhabdus alkalitolerans</name>
    <dbReference type="NCBI Taxonomy" id="1612202"/>
    <lineage>
        <taxon>Bacteria</taxon>
        <taxon>Bacillati</taxon>
        <taxon>Bacillota</taxon>
        <taxon>Bacilli</taxon>
        <taxon>Bacillales</taxon>
        <taxon>Bacillaceae</taxon>
        <taxon>Pelagirhabdus</taxon>
    </lineage>
</organism>
<dbReference type="RefSeq" id="WP_176759236.1">
    <property type="nucleotide sequence ID" value="NZ_FMYI01000004.1"/>
</dbReference>
<dbReference type="InterPro" id="IPR000150">
    <property type="entry name" value="Cof"/>
</dbReference>
<proteinExistence type="predicted"/>
<dbReference type="PANTHER" id="PTHR10000">
    <property type="entry name" value="PHOSPHOSERINE PHOSPHATASE"/>
    <property type="match status" value="1"/>
</dbReference>
<reference evidence="2" key="1">
    <citation type="submission" date="2016-09" db="EMBL/GenBank/DDBJ databases">
        <authorList>
            <person name="Varghese N."/>
            <person name="Submissions S."/>
        </authorList>
    </citation>
    <scope>NUCLEOTIDE SEQUENCE [LARGE SCALE GENOMIC DNA]</scope>
    <source>
        <strain evidence="2">S5</strain>
    </source>
</reference>
<evidence type="ECO:0000313" key="1">
    <source>
        <dbReference type="EMBL" id="SDC05066.1"/>
    </source>
</evidence>
<dbReference type="Gene3D" id="3.40.50.1000">
    <property type="entry name" value="HAD superfamily/HAD-like"/>
    <property type="match status" value="1"/>
</dbReference>
<evidence type="ECO:0000313" key="2">
    <source>
        <dbReference type="Proteomes" id="UP000242949"/>
    </source>
</evidence>
<dbReference type="InterPro" id="IPR006379">
    <property type="entry name" value="HAD-SF_hydro_IIB"/>
</dbReference>
<dbReference type="Proteomes" id="UP000242949">
    <property type="component" value="Unassembled WGS sequence"/>
</dbReference>
<dbReference type="NCBIfam" id="TIGR01484">
    <property type="entry name" value="HAD-SF-IIB"/>
    <property type="match status" value="1"/>
</dbReference>
<dbReference type="STRING" id="1612202.SAMN05421734_10412"/>
<sequence>MIKLFATDLDGTLLKENKYITEKDQNMLRQLYQQGIEIAFATGRSDSEILRLFEQIGIKGHRVSQNGTFVYSKNDDTISERHFKQDISLQLIDEIEGLHLPYFVSTKHDIFFTEHSPFIEQIQGLFHSKLKHLPNLNDAISNGLKPSKFMVLGETEPLKVIQKQMSTKFNHEMESFLSDPRCIDIVPSGVNKANGLEHLMRHLEIEKQDIAVVGDSYNDIPMLNMTENSYVMTSAATDVKVHASSEVQHVYEVIEALQFNLK</sequence>
<dbReference type="EMBL" id="FMYI01000004">
    <property type="protein sequence ID" value="SDC05066.1"/>
    <property type="molecule type" value="Genomic_DNA"/>
</dbReference>
<evidence type="ECO:0008006" key="3">
    <source>
        <dbReference type="Google" id="ProtNLM"/>
    </source>
</evidence>
<dbReference type="GO" id="GO:0005829">
    <property type="term" value="C:cytosol"/>
    <property type="evidence" value="ECO:0007669"/>
    <property type="project" value="TreeGrafter"/>
</dbReference>
<dbReference type="SUPFAM" id="SSF56784">
    <property type="entry name" value="HAD-like"/>
    <property type="match status" value="1"/>
</dbReference>
<dbReference type="InterPro" id="IPR036412">
    <property type="entry name" value="HAD-like_sf"/>
</dbReference>
<dbReference type="Gene3D" id="3.30.1240.10">
    <property type="match status" value="1"/>
</dbReference>
<dbReference type="NCBIfam" id="TIGR00099">
    <property type="entry name" value="Cof-subfamily"/>
    <property type="match status" value="1"/>
</dbReference>
<accession>A0A1G6IH40</accession>